<dbReference type="SUPFAM" id="SSF52980">
    <property type="entry name" value="Restriction endonuclease-like"/>
    <property type="match status" value="1"/>
</dbReference>
<dbReference type="Pfam" id="PF05685">
    <property type="entry name" value="Uma2"/>
    <property type="match status" value="1"/>
</dbReference>
<name>A0ABQ4STZ1_9HYPH</name>
<feature type="domain" description="Putative restriction endonuclease" evidence="1">
    <location>
        <begin position="14"/>
        <end position="174"/>
    </location>
</feature>
<reference evidence="2" key="1">
    <citation type="journal article" date="2021" name="Front. Microbiol.">
        <title>Comprehensive Comparative Genomics and Phenotyping of Methylobacterium Species.</title>
        <authorList>
            <person name="Alessa O."/>
            <person name="Ogura Y."/>
            <person name="Fujitani Y."/>
            <person name="Takami H."/>
            <person name="Hayashi T."/>
            <person name="Sahin N."/>
            <person name="Tani A."/>
        </authorList>
    </citation>
    <scope>NUCLEOTIDE SEQUENCE</scope>
    <source>
        <strain evidence="2">LMG 23639</strain>
    </source>
</reference>
<dbReference type="PANTHER" id="PTHR36558:SF1">
    <property type="entry name" value="RESTRICTION ENDONUCLEASE DOMAIN-CONTAINING PROTEIN-RELATED"/>
    <property type="match status" value="1"/>
</dbReference>
<gene>
    <name evidence="2" type="ORF">AOPFMNJM_1978</name>
</gene>
<accession>A0ABQ4STZ1</accession>
<protein>
    <recommendedName>
        <fullName evidence="1">Putative restriction endonuclease domain-containing protein</fullName>
    </recommendedName>
</protein>
<evidence type="ECO:0000313" key="3">
    <source>
        <dbReference type="Proteomes" id="UP001055102"/>
    </source>
</evidence>
<dbReference type="Proteomes" id="UP001055102">
    <property type="component" value="Unassembled WGS sequence"/>
</dbReference>
<evidence type="ECO:0000259" key="1">
    <source>
        <dbReference type="Pfam" id="PF05685"/>
    </source>
</evidence>
<reference evidence="2" key="2">
    <citation type="submission" date="2021-08" db="EMBL/GenBank/DDBJ databases">
        <authorList>
            <person name="Tani A."/>
            <person name="Ola A."/>
            <person name="Ogura Y."/>
            <person name="Katsura K."/>
            <person name="Hayashi T."/>
        </authorList>
    </citation>
    <scope>NUCLEOTIDE SEQUENCE</scope>
    <source>
        <strain evidence="2">LMG 23639</strain>
    </source>
</reference>
<dbReference type="InterPro" id="IPR012296">
    <property type="entry name" value="Nuclease_put_TT1808"/>
</dbReference>
<evidence type="ECO:0000313" key="2">
    <source>
        <dbReference type="EMBL" id="GJE06656.1"/>
    </source>
</evidence>
<dbReference type="EMBL" id="BPQR01000031">
    <property type="protein sequence ID" value="GJE06656.1"/>
    <property type="molecule type" value="Genomic_DNA"/>
</dbReference>
<dbReference type="PANTHER" id="PTHR36558">
    <property type="entry name" value="GLR1098 PROTEIN"/>
    <property type="match status" value="1"/>
</dbReference>
<proteinExistence type="predicted"/>
<dbReference type="CDD" id="cd06260">
    <property type="entry name" value="DUF820-like"/>
    <property type="match status" value="1"/>
</dbReference>
<dbReference type="InterPro" id="IPR011335">
    <property type="entry name" value="Restrct_endonuc-II-like"/>
</dbReference>
<dbReference type="RefSeq" id="WP_238275465.1">
    <property type="nucleotide sequence ID" value="NZ_BPQR01000031.1"/>
</dbReference>
<sequence>MAVALRRESRMSVPEYRDWLDARPEQERWELLGGEPRLEAPPSERHQRIVANLIRHLGNLADPRGCFAVPGIAVLSEAMDDFAPIPDVVIRCGPPLPDGYASDPVIVAEVLAPSTISVDRGRKTDFYRALPSLRAFLIVYEDEERVELWFRESKTGWSMQPLGPLNSLTLPSFEGAFRVASIYAGLAR</sequence>
<dbReference type="InterPro" id="IPR008538">
    <property type="entry name" value="Uma2"/>
</dbReference>
<keyword evidence="3" id="KW-1185">Reference proteome</keyword>
<dbReference type="Gene3D" id="3.90.1570.10">
    <property type="entry name" value="tt1808, chain A"/>
    <property type="match status" value="1"/>
</dbReference>
<comment type="caution">
    <text evidence="2">The sequence shown here is derived from an EMBL/GenBank/DDBJ whole genome shotgun (WGS) entry which is preliminary data.</text>
</comment>
<organism evidence="2 3">
    <name type="scientific">Methylobacterium jeotgali</name>
    <dbReference type="NCBI Taxonomy" id="381630"/>
    <lineage>
        <taxon>Bacteria</taxon>
        <taxon>Pseudomonadati</taxon>
        <taxon>Pseudomonadota</taxon>
        <taxon>Alphaproteobacteria</taxon>
        <taxon>Hyphomicrobiales</taxon>
        <taxon>Methylobacteriaceae</taxon>
        <taxon>Methylobacterium</taxon>
    </lineage>
</organism>